<gene>
    <name evidence="1" type="ORF">P245_03410</name>
</gene>
<comment type="caution">
    <text evidence="1">The sequence shown here is derived from an EMBL/GenBank/DDBJ whole genome shotgun (WGS) entry which is preliminary data.</text>
</comment>
<proteinExistence type="predicted"/>
<accession>A0A0E3BKE7</accession>
<dbReference type="PROSITE" id="PS51257">
    <property type="entry name" value="PROKAR_LIPOPROTEIN"/>
    <property type="match status" value="1"/>
</dbReference>
<evidence type="ECO:0000313" key="2">
    <source>
        <dbReference type="Proteomes" id="UP000029567"/>
    </source>
</evidence>
<evidence type="ECO:0000313" key="1">
    <source>
        <dbReference type="EMBL" id="KGG99568.1"/>
    </source>
</evidence>
<dbReference type="Proteomes" id="UP000029567">
    <property type="component" value="Unassembled WGS sequence"/>
</dbReference>
<protein>
    <recommendedName>
        <fullName evidence="3">Lipoprotein</fullName>
    </recommendedName>
</protein>
<dbReference type="EMBL" id="AWTN01000007">
    <property type="protein sequence ID" value="KGG99568.1"/>
    <property type="molecule type" value="Genomic_DNA"/>
</dbReference>
<sequence length="84" mass="8971">MRFAATLTICASVLATGCATQTMSEAAAKFKEDDVAGFVALNISNKRVQSGRPVFNAYFNEVNASRLYVPSRRLAGFCEAKGGC</sequence>
<dbReference type="AlphaFoldDB" id="A0A0E3BKE7"/>
<reference evidence="1 2" key="1">
    <citation type="submission" date="2013-09" db="EMBL/GenBank/DDBJ databases">
        <title>High correlation between genotypes and phenotypes of environmental bacteria Comamonas testosteroni strains.</title>
        <authorList>
            <person name="Liu L."/>
            <person name="Zhu W."/>
            <person name="Xia X."/>
            <person name="Xu B."/>
            <person name="Luo M."/>
            <person name="Wang G."/>
        </authorList>
    </citation>
    <scope>NUCLEOTIDE SEQUENCE [LARGE SCALE GENOMIC DNA]</scope>
    <source>
        <strain evidence="1 2">JL14</strain>
    </source>
</reference>
<name>A0A0E3BKE7_9BURK</name>
<organism evidence="1 2">
    <name type="scientific">Comamonas thiooxydans</name>
    <dbReference type="NCBI Taxonomy" id="363952"/>
    <lineage>
        <taxon>Bacteria</taxon>
        <taxon>Pseudomonadati</taxon>
        <taxon>Pseudomonadota</taxon>
        <taxon>Betaproteobacteria</taxon>
        <taxon>Burkholderiales</taxon>
        <taxon>Comamonadaceae</taxon>
        <taxon>Comamonas</taxon>
    </lineage>
</organism>
<evidence type="ECO:0008006" key="3">
    <source>
        <dbReference type="Google" id="ProtNLM"/>
    </source>
</evidence>
<dbReference type="RefSeq" id="WP_034377582.1">
    <property type="nucleotide sequence ID" value="NZ_AWTN01000007.1"/>
</dbReference>